<sequence length="149" mass="17603">MFNALDYNAKVKVLMSLSFKLTLECGTIKELKRYINFYVVANNFIRHAFSIDVEEPNETIDLKENLLYINKINAYHMADLLKQLPLVFSPLAGQMFKQYFELQFDHDRACKRVYLIVPAFLQEKYRVNIDDSTRKIRNTSQMRVNQIVP</sequence>
<organism evidence="1 2">
    <name type="scientific">Candida parapsilosis</name>
    <name type="common">Yeast</name>
    <dbReference type="NCBI Taxonomy" id="5480"/>
    <lineage>
        <taxon>Eukaryota</taxon>
        <taxon>Fungi</taxon>
        <taxon>Dikarya</taxon>
        <taxon>Ascomycota</taxon>
        <taxon>Saccharomycotina</taxon>
        <taxon>Pichiomycetes</taxon>
        <taxon>Debaryomycetaceae</taxon>
        <taxon>Candida/Lodderomyces clade</taxon>
        <taxon>Candida</taxon>
    </lineage>
</organism>
<protein>
    <submittedName>
        <fullName evidence="1">Uncharacterized protein</fullName>
    </submittedName>
</protein>
<comment type="caution">
    <text evidence="1">The sequence shown here is derived from an EMBL/GenBank/DDBJ whole genome shotgun (WGS) entry which is preliminary data.</text>
</comment>
<dbReference type="Proteomes" id="UP000590412">
    <property type="component" value="Unassembled WGS sequence"/>
</dbReference>
<accession>A0A8X7NHU9</accession>
<gene>
    <name evidence="1" type="ORF">FOB60_004377</name>
</gene>
<dbReference type="AlphaFoldDB" id="A0A8X7NHU9"/>
<evidence type="ECO:0000313" key="1">
    <source>
        <dbReference type="EMBL" id="KAF6048994.1"/>
    </source>
</evidence>
<reference evidence="1" key="1">
    <citation type="submission" date="2020-03" db="EMBL/GenBank/DDBJ databases">
        <title>FDA dAtabase for Regulatory Grade micrObial Sequences (FDA-ARGOS): Supporting development and validation of Infectious Disease Dx tests.</title>
        <authorList>
            <person name="Campos J."/>
            <person name="Goldberg B."/>
            <person name="Tallon L."/>
            <person name="Sadzewicz L."/>
            <person name="Vavikolanu K."/>
            <person name="Mehta A."/>
            <person name="Aluvathingal J."/>
            <person name="Nadendla S."/>
            <person name="Nandy P."/>
            <person name="Geyer C."/>
            <person name="Yan Y."/>
            <person name="Sichtig H."/>
        </authorList>
    </citation>
    <scope>NUCLEOTIDE SEQUENCE [LARGE SCALE GENOMIC DNA]</scope>
    <source>
        <strain evidence="1">FDAARGOS_652</strain>
    </source>
</reference>
<name>A0A8X7NHU9_CANPA</name>
<proteinExistence type="predicted"/>
<evidence type="ECO:0000313" key="2">
    <source>
        <dbReference type="Proteomes" id="UP000590412"/>
    </source>
</evidence>
<dbReference type="EMBL" id="JABWAB010000006">
    <property type="protein sequence ID" value="KAF6048994.1"/>
    <property type="molecule type" value="Genomic_DNA"/>
</dbReference>